<evidence type="ECO:0000313" key="2">
    <source>
        <dbReference type="Proteomes" id="UP001163324"/>
    </source>
</evidence>
<sequence length="733" mass="82576">MPSSGGVLTSPRAKIRRRRPALSCEQCRRRKIRCSQELPCKACVRSKSAMYCSYKDAGPPRPVESILSPEQSHTNSPSSSISRISSKSTHPATNRVEPSSPQQRALHRQKDNNVKADARTTAERPVPNGFSVSPVLPRLRQMPEKTKMFGQNHWVHMADKFPIIRNFNIINDTAGLITTQKELADNIKELYLLGRRSKAHRSDKSPLSIGQLPAGFPSRETCDNLVQGYLRTFEPMYRTLHIPTFEQDYRLFWEAEDQQSIHSNTTAQIALVLAIGTTFHCLETDAETERFQELARDWIYAVQAWLTGPGERIGLSFEGLQTYCLLFLARHCTRRCHGPAAWLSPGSLLGMAIGMGLNRDPSLFPELSPFQMEMRRRMWTTVVELALQSSFDQAVPMSILAEISDAPVPENFDDADLTRDPVSTPGPLTRCTDSSVQIHWAKSLSLRLQIMNQAHSFGKDHNYEDVLKLDAELRTAIQDLDAFFNTQTDAETNGISAQSRLAPVDFQRKLLSISLYKYALLLHRPFLVQAGTDSKFYFSRKSSIEASIVILSYADGVDLSSPWCDLDDLSRLSIHGRGLFKGPLQMAPILTLGFETLAELEERRNSVPQPGALDEIGRLSRAPMIRLLDNIEQQLTDAIEKKSVSRFKPLLLTRGVLRQIHWLEAGISPTQEMLIESVAQKIKEILVCVRNRNTEGSQSQILSNHDMMPDLLDDFGTDFAMMGPWDFSTLFNF</sequence>
<name>A0ACC0V5P2_9HYPO</name>
<accession>A0ACC0V5P2</accession>
<gene>
    <name evidence="1" type="ORF">N3K66_003528</name>
</gene>
<dbReference type="Proteomes" id="UP001163324">
    <property type="component" value="Chromosome 3"/>
</dbReference>
<comment type="caution">
    <text evidence="1">The sequence shown here is derived from an EMBL/GenBank/DDBJ whole genome shotgun (WGS) entry which is preliminary data.</text>
</comment>
<proteinExistence type="predicted"/>
<keyword evidence="2" id="KW-1185">Reference proteome</keyword>
<protein>
    <submittedName>
        <fullName evidence="1">Uncharacterized protein</fullName>
    </submittedName>
</protein>
<evidence type="ECO:0000313" key="1">
    <source>
        <dbReference type="EMBL" id="KAI9901711.1"/>
    </source>
</evidence>
<reference evidence="1" key="1">
    <citation type="submission" date="2022-10" db="EMBL/GenBank/DDBJ databases">
        <title>Complete Genome of Trichothecium roseum strain YXFP-22015, a Plant Pathogen Isolated from Citrus.</title>
        <authorList>
            <person name="Wang Y."/>
            <person name="Zhu L."/>
        </authorList>
    </citation>
    <scope>NUCLEOTIDE SEQUENCE</scope>
    <source>
        <strain evidence="1">YXFP-22015</strain>
    </source>
</reference>
<dbReference type="EMBL" id="CM047942">
    <property type="protein sequence ID" value="KAI9901711.1"/>
    <property type="molecule type" value="Genomic_DNA"/>
</dbReference>
<organism evidence="1 2">
    <name type="scientific">Trichothecium roseum</name>
    <dbReference type="NCBI Taxonomy" id="47278"/>
    <lineage>
        <taxon>Eukaryota</taxon>
        <taxon>Fungi</taxon>
        <taxon>Dikarya</taxon>
        <taxon>Ascomycota</taxon>
        <taxon>Pezizomycotina</taxon>
        <taxon>Sordariomycetes</taxon>
        <taxon>Hypocreomycetidae</taxon>
        <taxon>Hypocreales</taxon>
        <taxon>Hypocreales incertae sedis</taxon>
        <taxon>Trichothecium</taxon>
    </lineage>
</organism>